<evidence type="ECO:0000256" key="10">
    <source>
        <dbReference type="SAM" id="Phobius"/>
    </source>
</evidence>
<evidence type="ECO:0000259" key="11">
    <source>
        <dbReference type="PROSITE" id="PS50883"/>
    </source>
</evidence>
<dbReference type="CDD" id="cd01948">
    <property type="entry name" value="EAL"/>
    <property type="match status" value="1"/>
</dbReference>
<dbReference type="Pfam" id="PF00563">
    <property type="entry name" value="EAL"/>
    <property type="match status" value="1"/>
</dbReference>
<evidence type="ECO:0000256" key="1">
    <source>
        <dbReference type="ARBA" id="ARBA00004651"/>
    </source>
</evidence>
<dbReference type="PROSITE" id="PS50883">
    <property type="entry name" value="EAL"/>
    <property type="match status" value="1"/>
</dbReference>
<dbReference type="RefSeq" id="WP_104540984.1">
    <property type="nucleotide sequence ID" value="NZ_MDEC01000013.1"/>
</dbReference>
<comment type="caution">
    <text evidence="12">The sequence shown here is derived from an EMBL/GenBank/DDBJ whole genome shotgun (WGS) entry which is preliminary data.</text>
</comment>
<feature type="domain" description="EAL" evidence="11">
    <location>
        <begin position="264"/>
        <end position="516"/>
    </location>
</feature>
<evidence type="ECO:0000256" key="6">
    <source>
        <dbReference type="ARBA" id="ARBA00022801"/>
    </source>
</evidence>
<protein>
    <recommendedName>
        <fullName evidence="2">cyclic-guanylate-specific phosphodiesterase</fullName>
        <ecNumber evidence="2">3.1.4.52</ecNumber>
    </recommendedName>
</protein>
<dbReference type="SUPFAM" id="SSF141868">
    <property type="entry name" value="EAL domain-like"/>
    <property type="match status" value="1"/>
</dbReference>
<keyword evidence="8 10" id="KW-0472">Membrane</keyword>
<dbReference type="InterPro" id="IPR001633">
    <property type="entry name" value="EAL_dom"/>
</dbReference>
<feature type="transmembrane region" description="Helical" evidence="10">
    <location>
        <begin position="242"/>
        <end position="260"/>
    </location>
</feature>
<gene>
    <name evidence="12" type="ORF">XcodCFBP4690_11005</name>
</gene>
<comment type="catalytic activity">
    <reaction evidence="9">
        <text>3',3'-c-di-GMP + H2O = 5'-phosphoguanylyl(3'-&gt;5')guanosine + H(+)</text>
        <dbReference type="Rhea" id="RHEA:24902"/>
        <dbReference type="ChEBI" id="CHEBI:15377"/>
        <dbReference type="ChEBI" id="CHEBI:15378"/>
        <dbReference type="ChEBI" id="CHEBI:58754"/>
        <dbReference type="ChEBI" id="CHEBI:58805"/>
        <dbReference type="EC" id="3.1.4.52"/>
    </reaction>
</comment>
<dbReference type="AlphaFoldDB" id="A0A2S7CQX4"/>
<dbReference type="Pfam" id="PF12792">
    <property type="entry name" value="CSS-motif"/>
    <property type="match status" value="1"/>
</dbReference>
<evidence type="ECO:0000256" key="2">
    <source>
        <dbReference type="ARBA" id="ARBA00012282"/>
    </source>
</evidence>
<organism evidence="12 13">
    <name type="scientific">Xanthomonas codiaei</name>
    <dbReference type="NCBI Taxonomy" id="56463"/>
    <lineage>
        <taxon>Bacteria</taxon>
        <taxon>Pseudomonadati</taxon>
        <taxon>Pseudomonadota</taxon>
        <taxon>Gammaproteobacteria</taxon>
        <taxon>Lysobacterales</taxon>
        <taxon>Lysobacteraceae</taxon>
        <taxon>Xanthomonas</taxon>
    </lineage>
</organism>
<keyword evidence="6" id="KW-0378">Hydrolase</keyword>
<dbReference type="InterPro" id="IPR035919">
    <property type="entry name" value="EAL_sf"/>
</dbReference>
<evidence type="ECO:0000313" key="12">
    <source>
        <dbReference type="EMBL" id="PPU63921.1"/>
    </source>
</evidence>
<dbReference type="PANTHER" id="PTHR33121">
    <property type="entry name" value="CYCLIC DI-GMP PHOSPHODIESTERASE PDEF"/>
    <property type="match status" value="1"/>
</dbReference>
<evidence type="ECO:0000256" key="9">
    <source>
        <dbReference type="ARBA" id="ARBA00034290"/>
    </source>
</evidence>
<comment type="subcellular location">
    <subcellularLocation>
        <location evidence="1">Cell membrane</location>
        <topology evidence="1">Multi-pass membrane protein</topology>
    </subcellularLocation>
</comment>
<keyword evidence="3" id="KW-1003">Cell membrane</keyword>
<keyword evidence="4" id="KW-0973">c-di-GMP</keyword>
<evidence type="ECO:0000256" key="7">
    <source>
        <dbReference type="ARBA" id="ARBA00022989"/>
    </source>
</evidence>
<name>A0A2S7CQX4_9XANT</name>
<dbReference type="OrthoDB" id="9812358at2"/>
<dbReference type="InterPro" id="IPR024744">
    <property type="entry name" value="CSS-motif_dom"/>
</dbReference>
<dbReference type="SMART" id="SM00052">
    <property type="entry name" value="EAL"/>
    <property type="match status" value="1"/>
</dbReference>
<keyword evidence="7 10" id="KW-1133">Transmembrane helix</keyword>
<dbReference type="GO" id="GO:0071111">
    <property type="term" value="F:cyclic-guanylate-specific phosphodiesterase activity"/>
    <property type="evidence" value="ECO:0007669"/>
    <property type="project" value="UniProtKB-EC"/>
</dbReference>
<dbReference type="Proteomes" id="UP000237872">
    <property type="component" value="Unassembled WGS sequence"/>
</dbReference>
<evidence type="ECO:0000313" key="13">
    <source>
        <dbReference type="Proteomes" id="UP000237872"/>
    </source>
</evidence>
<evidence type="ECO:0000256" key="5">
    <source>
        <dbReference type="ARBA" id="ARBA00022692"/>
    </source>
</evidence>
<reference evidence="12 13" key="1">
    <citation type="submission" date="2016-08" db="EMBL/GenBank/DDBJ databases">
        <authorList>
            <person name="Seilhamer J.J."/>
        </authorList>
    </citation>
    <scope>NUCLEOTIDE SEQUENCE [LARGE SCALE GENOMIC DNA]</scope>
    <source>
        <strain evidence="12 13">CFBP4690</strain>
    </source>
</reference>
<dbReference type="Gene3D" id="3.20.20.450">
    <property type="entry name" value="EAL domain"/>
    <property type="match status" value="1"/>
</dbReference>
<keyword evidence="5 10" id="KW-0812">Transmembrane</keyword>
<dbReference type="EC" id="3.1.4.52" evidence="2"/>
<dbReference type="PANTHER" id="PTHR33121:SF79">
    <property type="entry name" value="CYCLIC DI-GMP PHOSPHODIESTERASE PDED-RELATED"/>
    <property type="match status" value="1"/>
</dbReference>
<accession>A0A2S7CQX4</accession>
<evidence type="ECO:0000256" key="4">
    <source>
        <dbReference type="ARBA" id="ARBA00022636"/>
    </source>
</evidence>
<dbReference type="InterPro" id="IPR050706">
    <property type="entry name" value="Cyclic-di-GMP_PDE-like"/>
</dbReference>
<proteinExistence type="predicted"/>
<evidence type="ECO:0000256" key="8">
    <source>
        <dbReference type="ARBA" id="ARBA00023136"/>
    </source>
</evidence>
<evidence type="ECO:0000256" key="3">
    <source>
        <dbReference type="ARBA" id="ARBA00022475"/>
    </source>
</evidence>
<sequence length="520" mass="56109">MKRQRIISLTVLLVVVCATLPIGLSYYLAWRLALSREEGRLSQLAALSIRRTETAFDEAHGALLSMAASRLTPCSPAHLAQMRALVLTSHYIVELGYFRQGRLRCTSWGLLPRSIAQSRPDFVVKRGIAVTTRLLPLANPQHPLMALQLDDYNVLINPNTLADINIPPGLQLAIGTPDGRLLSSTGTAAEQLLVAPLADDATRTSGQAQVLSGRGRRGDWAAVVTEPVAYLRGPLAAARLQVVPVGIALAVLLVALVLWVSRRRLSPLARLEIAVQRGEFVVHYQPIIALDSGRCVGAEALVRWQQPDGVLVPPDAFIPLAEASGLIMPITDLVVAEVIRDLGPTLAAEPSLHVAINVSAEDIKSGRVQSVLADALRGTGVDSGQIWVEATERSLMDIDAARTTITHLRGAGHTVSIDDFGTGYSSLQYLQGLPLDALKIDKSFVDTIGMHSATSSVTAHIIEMAKTLQLRTIAEGVERQEQLDYLRAHGVDLAQGWLFSRALPAIGFIAYQAQARKSAR</sequence>
<dbReference type="GO" id="GO:0005886">
    <property type="term" value="C:plasma membrane"/>
    <property type="evidence" value="ECO:0007669"/>
    <property type="project" value="UniProtKB-SubCell"/>
</dbReference>
<dbReference type="EMBL" id="MDEC01000013">
    <property type="protein sequence ID" value="PPU63921.1"/>
    <property type="molecule type" value="Genomic_DNA"/>
</dbReference>